<dbReference type="Proteomes" id="UP001205843">
    <property type="component" value="Unassembled WGS sequence"/>
</dbReference>
<evidence type="ECO:0000259" key="5">
    <source>
        <dbReference type="PROSITE" id="PS50045"/>
    </source>
</evidence>
<keyword evidence="8" id="KW-1185">Reference proteome</keyword>
<dbReference type="EMBL" id="JALJXV010000012">
    <property type="protein sequence ID" value="MCP1676984.1"/>
    <property type="molecule type" value="Genomic_DNA"/>
</dbReference>
<dbReference type="Gene3D" id="1.10.10.60">
    <property type="entry name" value="Homeodomain-like"/>
    <property type="match status" value="1"/>
</dbReference>
<keyword evidence="2" id="KW-0067">ATP-binding</keyword>
<name>A0AAE3KDL3_9GAMM</name>
<reference evidence="7" key="1">
    <citation type="submission" date="2022-03" db="EMBL/GenBank/DDBJ databases">
        <title>Genomic Encyclopedia of Type Strains, Phase III (KMG-III): the genomes of soil and plant-associated and newly described type strains.</title>
        <authorList>
            <person name="Whitman W."/>
        </authorList>
    </citation>
    <scope>NUCLEOTIDE SEQUENCE</scope>
    <source>
        <strain evidence="7">ANL 6-2</strain>
    </source>
</reference>
<dbReference type="AlphaFoldDB" id="A0AAE3KDL3"/>
<evidence type="ECO:0000313" key="7">
    <source>
        <dbReference type="EMBL" id="MCP1676984.1"/>
    </source>
</evidence>
<keyword evidence="3" id="KW-0805">Transcription regulation</keyword>
<feature type="domain" description="PAS" evidence="6">
    <location>
        <begin position="218"/>
        <end position="269"/>
    </location>
</feature>
<evidence type="ECO:0000313" key="8">
    <source>
        <dbReference type="Proteomes" id="UP001205843"/>
    </source>
</evidence>
<dbReference type="SMART" id="SM00382">
    <property type="entry name" value="AAA"/>
    <property type="match status" value="1"/>
</dbReference>
<dbReference type="InterPro" id="IPR002078">
    <property type="entry name" value="Sigma_54_int"/>
</dbReference>
<dbReference type="Gene3D" id="3.40.50.2300">
    <property type="match status" value="1"/>
</dbReference>
<evidence type="ECO:0000256" key="4">
    <source>
        <dbReference type="ARBA" id="ARBA00023163"/>
    </source>
</evidence>
<dbReference type="PRINTS" id="PR01590">
    <property type="entry name" value="HTHFIS"/>
</dbReference>
<accession>A0AAE3KDL3</accession>
<dbReference type="NCBIfam" id="TIGR02329">
    <property type="entry name" value="propionate_PrpR"/>
    <property type="match status" value="1"/>
</dbReference>
<keyword evidence="1" id="KW-0547">Nucleotide-binding</keyword>
<dbReference type="InterPro" id="IPR027417">
    <property type="entry name" value="P-loop_NTPase"/>
</dbReference>
<protein>
    <submittedName>
        <fullName evidence="7">Propionate catabolism operon transcriptional regulator</fullName>
    </submittedName>
</protein>
<dbReference type="Gene3D" id="3.40.50.300">
    <property type="entry name" value="P-loop containing nucleotide triphosphate hydrolases"/>
    <property type="match status" value="1"/>
</dbReference>
<evidence type="ECO:0000256" key="1">
    <source>
        <dbReference type="ARBA" id="ARBA00022741"/>
    </source>
</evidence>
<dbReference type="CDD" id="cd00009">
    <property type="entry name" value="AAA"/>
    <property type="match status" value="1"/>
</dbReference>
<dbReference type="GO" id="GO:0005737">
    <property type="term" value="C:cytoplasm"/>
    <property type="evidence" value="ECO:0007669"/>
    <property type="project" value="InterPro"/>
</dbReference>
<dbReference type="InterPro" id="IPR010524">
    <property type="entry name" value="Sig_transdc_resp-reg_PrpR_N"/>
</dbReference>
<dbReference type="InterPro" id="IPR025662">
    <property type="entry name" value="Sigma_54_int_dom_ATP-bd_1"/>
</dbReference>
<dbReference type="GO" id="GO:0019629">
    <property type="term" value="P:propionate catabolic process, 2-methylcitrate cycle"/>
    <property type="evidence" value="ECO:0007669"/>
    <property type="project" value="InterPro"/>
</dbReference>
<dbReference type="GO" id="GO:0000156">
    <property type="term" value="F:phosphorelay response regulator activity"/>
    <property type="evidence" value="ECO:0007669"/>
    <property type="project" value="InterPro"/>
</dbReference>
<dbReference type="PANTHER" id="PTHR32071">
    <property type="entry name" value="TRANSCRIPTIONAL REGULATORY PROTEIN"/>
    <property type="match status" value="1"/>
</dbReference>
<dbReference type="InterPro" id="IPR025943">
    <property type="entry name" value="Sigma_54_int_dom_ATP-bd_2"/>
</dbReference>
<feature type="domain" description="Sigma-54 factor interaction" evidence="5">
    <location>
        <begin position="347"/>
        <end position="579"/>
    </location>
</feature>
<dbReference type="InterPro" id="IPR002197">
    <property type="entry name" value="HTH_Fis"/>
</dbReference>
<dbReference type="InterPro" id="IPR035965">
    <property type="entry name" value="PAS-like_dom_sf"/>
</dbReference>
<dbReference type="InterPro" id="IPR000014">
    <property type="entry name" value="PAS"/>
</dbReference>
<keyword evidence="4" id="KW-0804">Transcription</keyword>
<dbReference type="Pfam" id="PF25601">
    <property type="entry name" value="AAA_lid_14"/>
    <property type="match status" value="1"/>
</dbReference>
<dbReference type="InterPro" id="IPR058031">
    <property type="entry name" value="AAA_lid_NorR"/>
</dbReference>
<dbReference type="RefSeq" id="WP_253484651.1">
    <property type="nucleotide sequence ID" value="NZ_JALJXV010000012.1"/>
</dbReference>
<dbReference type="GO" id="GO:0006355">
    <property type="term" value="P:regulation of DNA-templated transcription"/>
    <property type="evidence" value="ECO:0007669"/>
    <property type="project" value="InterPro"/>
</dbReference>
<dbReference type="PROSITE" id="PS00675">
    <property type="entry name" value="SIGMA54_INTERACT_1"/>
    <property type="match status" value="1"/>
</dbReference>
<dbReference type="Gene3D" id="3.30.450.20">
    <property type="entry name" value="PAS domain"/>
    <property type="match status" value="1"/>
</dbReference>
<dbReference type="SUPFAM" id="SSF46689">
    <property type="entry name" value="Homeodomain-like"/>
    <property type="match status" value="1"/>
</dbReference>
<dbReference type="Pfam" id="PF06506">
    <property type="entry name" value="PrpR_N"/>
    <property type="match status" value="1"/>
</dbReference>
<dbReference type="Pfam" id="PF00158">
    <property type="entry name" value="Sigma54_activat"/>
    <property type="match status" value="1"/>
</dbReference>
<dbReference type="GO" id="GO:0043565">
    <property type="term" value="F:sequence-specific DNA binding"/>
    <property type="evidence" value="ECO:0007669"/>
    <property type="project" value="InterPro"/>
</dbReference>
<dbReference type="GO" id="GO:0005524">
    <property type="term" value="F:ATP binding"/>
    <property type="evidence" value="ECO:0007669"/>
    <property type="project" value="UniProtKB-KW"/>
</dbReference>
<dbReference type="InterPro" id="IPR003593">
    <property type="entry name" value="AAA+_ATPase"/>
</dbReference>
<evidence type="ECO:0000256" key="3">
    <source>
        <dbReference type="ARBA" id="ARBA00023015"/>
    </source>
</evidence>
<dbReference type="InterPro" id="IPR012704">
    <property type="entry name" value="Sig_transdc_resp-reg_PrpR"/>
</dbReference>
<evidence type="ECO:0000256" key="2">
    <source>
        <dbReference type="ARBA" id="ARBA00022840"/>
    </source>
</evidence>
<dbReference type="FunFam" id="3.40.50.300:FF:000006">
    <property type="entry name" value="DNA-binding transcriptional regulator NtrC"/>
    <property type="match status" value="1"/>
</dbReference>
<dbReference type="SUPFAM" id="SSF159800">
    <property type="entry name" value="PrpR receptor domain-like"/>
    <property type="match status" value="1"/>
</dbReference>
<dbReference type="SUPFAM" id="SSF55785">
    <property type="entry name" value="PYP-like sensor domain (PAS domain)"/>
    <property type="match status" value="1"/>
</dbReference>
<evidence type="ECO:0000259" key="6">
    <source>
        <dbReference type="PROSITE" id="PS50112"/>
    </source>
</evidence>
<comment type="caution">
    <text evidence="7">The sequence shown here is derived from an EMBL/GenBank/DDBJ whole genome shotgun (WGS) entry which is preliminary data.</text>
</comment>
<dbReference type="InterPro" id="IPR009057">
    <property type="entry name" value="Homeodomain-like_sf"/>
</dbReference>
<dbReference type="PROSITE" id="PS00676">
    <property type="entry name" value="SIGMA54_INTERACT_2"/>
    <property type="match status" value="1"/>
</dbReference>
<proteinExistence type="predicted"/>
<gene>
    <name evidence="7" type="ORF">J2T57_004158</name>
</gene>
<dbReference type="PROSITE" id="PS50045">
    <property type="entry name" value="SIGMA54_INTERACT_4"/>
    <property type="match status" value="1"/>
</dbReference>
<sequence length="659" mass="73551">MKDSDHKGSDVTLRDLIEGAPLPPSEPPRIAVISYKGLSRLIQSVTPRYDGRAQFLVVDKVFDEAITAARELIARNAVDVIISAGANATYLRDRVDIPVIRINVSGFDILRALMKASRFSDKVALINYRETDANLEEVKHLINVEIEQRSYTTIEDARLQFRELKQLGYRVVVGSSFVTDLSENEGLTGILTYSEQAIHQAVDMAIEVTRTQRIEQGRQAWLNQVIQHLQEGVIAVDRDQLVQCFNPASRRILGVETDLMLRRPLHELVPGLVVESGPDNDAEPQPQVLRIGSRLIMATCVPLREIGVDTGFVITLQDSAAIERADRRIRTQRSPREYAARYHLDDIIGESPVIQRMINLARQYAQSDSTVLLVGESGTGKELFAQGIHNASPRSDGRFVAINCAGFAESLLESELFGYEEGAFTGARKGGRVGLIEAAHGGTLFLDEVGDMPTNLQTRLLRVLQEREVTRVGGTIPTPVDVRVIAATNVELRERIESGDLREDLYYRLNILSILVPPLRARTEDIPLLAGETLRRLLHEAGVSADPEPVLAALRDRLLSYSWPGNVREMENFMERLAVFITQNDDPLSASGQKALYSILPELLISDSTDEPGTLRAKQRSVEIDRIQRVFTECEGNMAEVARKLGVSRTTLWRKLRQR</sequence>
<dbReference type="PANTHER" id="PTHR32071:SF57">
    <property type="entry name" value="C4-DICARBOXYLATE TRANSPORT TRANSCRIPTIONAL REGULATORY PROTEIN DCTD"/>
    <property type="match status" value="1"/>
</dbReference>
<organism evidence="7 8">
    <name type="scientific">Natronocella acetinitrilica</name>
    <dbReference type="NCBI Taxonomy" id="414046"/>
    <lineage>
        <taxon>Bacteria</taxon>
        <taxon>Pseudomonadati</taxon>
        <taxon>Pseudomonadota</taxon>
        <taxon>Gammaproteobacteria</taxon>
        <taxon>Chromatiales</taxon>
        <taxon>Ectothiorhodospiraceae</taxon>
        <taxon>Natronocella</taxon>
    </lineage>
</organism>
<dbReference type="PROSITE" id="PS50112">
    <property type="entry name" value="PAS"/>
    <property type="match status" value="1"/>
</dbReference>
<dbReference type="Gene3D" id="3.40.50.10660">
    <property type="entry name" value="PrpR receptor domain-like"/>
    <property type="match status" value="1"/>
</dbReference>
<dbReference type="SUPFAM" id="SSF52540">
    <property type="entry name" value="P-loop containing nucleoside triphosphate hydrolases"/>
    <property type="match status" value="1"/>
</dbReference>
<dbReference type="Pfam" id="PF02954">
    <property type="entry name" value="HTH_8"/>
    <property type="match status" value="1"/>
</dbReference>
<dbReference type="Gene3D" id="1.10.8.60">
    <property type="match status" value="1"/>
</dbReference>